<dbReference type="SUPFAM" id="SSF53271">
    <property type="entry name" value="PRTase-like"/>
    <property type="match status" value="2"/>
</dbReference>
<evidence type="ECO:0000256" key="5">
    <source>
        <dbReference type="ARBA" id="ARBA00022777"/>
    </source>
</evidence>
<organism evidence="9 10">
    <name type="scientific">Methylosinus trichosporium (strain ATCC 35070 / NCIMB 11131 / UNIQEM 75 / OB3b)</name>
    <dbReference type="NCBI Taxonomy" id="595536"/>
    <lineage>
        <taxon>Bacteria</taxon>
        <taxon>Pseudomonadati</taxon>
        <taxon>Pseudomonadota</taxon>
        <taxon>Alphaproteobacteria</taxon>
        <taxon>Hyphomicrobiales</taxon>
        <taxon>Methylocystaceae</taxon>
        <taxon>Methylosinus</taxon>
    </lineage>
</organism>
<keyword evidence="2" id="KW-0808">Transferase</keyword>
<dbReference type="RefSeq" id="WP_003612270.1">
    <property type="nucleotide sequence ID" value="NZ_ADVE02000001.1"/>
</dbReference>
<dbReference type="InterPro" id="IPR005946">
    <property type="entry name" value="Rib-P_diPkinase"/>
</dbReference>
<dbReference type="FunFam" id="3.40.50.2020:FF:000014">
    <property type="entry name" value="Ribose-phosphate pyrophosphokinase 1"/>
    <property type="match status" value="1"/>
</dbReference>
<dbReference type="InterPro" id="IPR029099">
    <property type="entry name" value="Pribosyltran_N"/>
</dbReference>
<evidence type="ECO:0000256" key="3">
    <source>
        <dbReference type="ARBA" id="ARBA00022727"/>
    </source>
</evidence>
<dbReference type="GO" id="GO:0005737">
    <property type="term" value="C:cytoplasm"/>
    <property type="evidence" value="ECO:0007669"/>
    <property type="project" value="TreeGrafter"/>
</dbReference>
<sequence>MTTLAMTQPFLRRLFERLDSAPQPVGAEAERVLAQWRAARRGVAPPLATWIASPRGGFVFRKREGQRDYELLSGAEALAPLLSSSESARLSACADRRAAVRLRRLFDEALRIGEPVLAIFTLVEQGRDIASVELIAAPLALADGALGAVAGALSVSRFIFPAPARPMRAPAQPGLVLFALGSSATLGEQVAREIGIELSPHEERRFEDGERKIRPLADVRGRDVQIVTSLHGEAGETGADKLLRLLFFIGALRDAGAAKTTAITPYLCYARKDRRTKPRDPVTTRMVAQLLEAIGADAVVTIDAHNVAAFENAFRIEAVALDAQALLARHFVQRIGDAPAAVVSPDLGGEKRAELFRLRLEATLGRPIAKAFMDKHRSMGQVSGEIFAGDVAGRTAIVLDDLISGGGTMARAAAACRANGAARILLAATHGLFARGGATLRDVEVDEIVVTDCVPIAADVATAFGAKLTVLGVAPLLARAIERLHGGGSIDDLLERGP</sequence>
<dbReference type="KEGG" id="mtw:CQW49_12030"/>
<dbReference type="Gene3D" id="3.40.50.2020">
    <property type="match status" value="2"/>
</dbReference>
<dbReference type="PANTHER" id="PTHR10210:SF32">
    <property type="entry name" value="RIBOSE-PHOSPHATE PYROPHOSPHOKINASE 2"/>
    <property type="match status" value="1"/>
</dbReference>
<keyword evidence="5 9" id="KW-0418">Kinase</keyword>
<evidence type="ECO:0000256" key="6">
    <source>
        <dbReference type="ARBA" id="ARBA00022840"/>
    </source>
</evidence>
<proteinExistence type="predicted"/>
<gene>
    <name evidence="9" type="ORF">CQW49_12030</name>
</gene>
<dbReference type="GO" id="GO:0004749">
    <property type="term" value="F:ribose phosphate diphosphokinase activity"/>
    <property type="evidence" value="ECO:0007669"/>
    <property type="project" value="UniProtKB-EC"/>
</dbReference>
<keyword evidence="4" id="KW-0547">Nucleotide-binding</keyword>
<dbReference type="SMART" id="SM01400">
    <property type="entry name" value="Pribosyltran_N"/>
    <property type="match status" value="1"/>
</dbReference>
<dbReference type="AlphaFoldDB" id="A0A2D2D0K6"/>
<dbReference type="GO" id="GO:0002189">
    <property type="term" value="C:ribose phosphate diphosphokinase complex"/>
    <property type="evidence" value="ECO:0007669"/>
    <property type="project" value="TreeGrafter"/>
</dbReference>
<keyword evidence="3" id="KW-0545">Nucleotide biosynthesis</keyword>
<dbReference type="GO" id="GO:0000287">
    <property type="term" value="F:magnesium ion binding"/>
    <property type="evidence" value="ECO:0007669"/>
    <property type="project" value="InterPro"/>
</dbReference>
<dbReference type="CDD" id="cd06223">
    <property type="entry name" value="PRTases_typeI"/>
    <property type="match status" value="1"/>
</dbReference>
<dbReference type="GO" id="GO:0016301">
    <property type="term" value="F:kinase activity"/>
    <property type="evidence" value="ECO:0007669"/>
    <property type="project" value="UniProtKB-KW"/>
</dbReference>
<dbReference type="STRING" id="595536.GCA_000178815_02760"/>
<dbReference type="GO" id="GO:0006015">
    <property type="term" value="P:5-phosphoribose 1-diphosphate biosynthetic process"/>
    <property type="evidence" value="ECO:0007669"/>
    <property type="project" value="TreeGrafter"/>
</dbReference>
<evidence type="ECO:0000256" key="7">
    <source>
        <dbReference type="ARBA" id="ARBA00049535"/>
    </source>
</evidence>
<dbReference type="EC" id="2.7.6.1" evidence="1"/>
<protein>
    <recommendedName>
        <fullName evidence="1">ribose-phosphate diphosphokinase</fullName>
        <ecNumber evidence="1">2.7.6.1</ecNumber>
    </recommendedName>
</protein>
<dbReference type="Pfam" id="PF13793">
    <property type="entry name" value="Pribosyltran_N"/>
    <property type="match status" value="1"/>
</dbReference>
<evidence type="ECO:0000256" key="2">
    <source>
        <dbReference type="ARBA" id="ARBA00022679"/>
    </source>
</evidence>
<keyword evidence="10" id="KW-1185">Reference proteome</keyword>
<reference evidence="10" key="1">
    <citation type="submission" date="2017-10" db="EMBL/GenBank/DDBJ databases">
        <title>Completed PacBio SMRT sequence of Methylosinus trichosporium OB3b reveals presence of a third large plasmid.</title>
        <authorList>
            <person name="Charles T.C."/>
            <person name="Lynch M.D.J."/>
            <person name="Heil J.R."/>
            <person name="Cheng J."/>
        </authorList>
    </citation>
    <scope>NUCLEOTIDE SEQUENCE [LARGE SCALE GENOMIC DNA]</scope>
    <source>
        <strain evidence="10">OB3b</strain>
    </source>
</reference>
<keyword evidence="6" id="KW-0067">ATP-binding</keyword>
<evidence type="ECO:0000313" key="9">
    <source>
        <dbReference type="EMBL" id="ATQ68527.1"/>
    </source>
</evidence>
<evidence type="ECO:0000313" key="10">
    <source>
        <dbReference type="Proteomes" id="UP000230709"/>
    </source>
</evidence>
<dbReference type="EMBL" id="CP023737">
    <property type="protein sequence ID" value="ATQ68527.1"/>
    <property type="molecule type" value="Genomic_DNA"/>
</dbReference>
<dbReference type="Pfam" id="PF14572">
    <property type="entry name" value="Pribosyl_synth"/>
    <property type="match status" value="1"/>
</dbReference>
<dbReference type="Proteomes" id="UP000230709">
    <property type="component" value="Chromosome"/>
</dbReference>
<dbReference type="NCBIfam" id="TIGR01251">
    <property type="entry name" value="ribP_PPkin"/>
    <property type="match status" value="1"/>
</dbReference>
<evidence type="ECO:0000259" key="8">
    <source>
        <dbReference type="Pfam" id="PF13793"/>
    </source>
</evidence>
<evidence type="ECO:0000256" key="4">
    <source>
        <dbReference type="ARBA" id="ARBA00022741"/>
    </source>
</evidence>
<dbReference type="GO" id="GO:0006164">
    <property type="term" value="P:purine nucleotide biosynthetic process"/>
    <property type="evidence" value="ECO:0007669"/>
    <property type="project" value="TreeGrafter"/>
</dbReference>
<dbReference type="InterPro" id="IPR029057">
    <property type="entry name" value="PRTase-like"/>
</dbReference>
<comment type="catalytic activity">
    <reaction evidence="7">
        <text>D-ribose 5-phosphate + ATP = 5-phospho-alpha-D-ribose 1-diphosphate + AMP + H(+)</text>
        <dbReference type="Rhea" id="RHEA:15609"/>
        <dbReference type="ChEBI" id="CHEBI:15378"/>
        <dbReference type="ChEBI" id="CHEBI:30616"/>
        <dbReference type="ChEBI" id="CHEBI:58017"/>
        <dbReference type="ChEBI" id="CHEBI:78346"/>
        <dbReference type="ChEBI" id="CHEBI:456215"/>
        <dbReference type="EC" id="2.7.6.1"/>
    </reaction>
</comment>
<name>A0A2D2D0K6_METT3</name>
<evidence type="ECO:0000256" key="1">
    <source>
        <dbReference type="ARBA" id="ARBA00013247"/>
    </source>
</evidence>
<dbReference type="InterPro" id="IPR000836">
    <property type="entry name" value="PRTase_dom"/>
</dbReference>
<feature type="domain" description="Ribose-phosphate pyrophosphokinase N-terminal" evidence="8">
    <location>
        <begin position="176"/>
        <end position="295"/>
    </location>
</feature>
<dbReference type="GO" id="GO:0005524">
    <property type="term" value="F:ATP binding"/>
    <property type="evidence" value="ECO:0007669"/>
    <property type="project" value="UniProtKB-KW"/>
</dbReference>
<accession>A0A2D2D0K6</accession>
<dbReference type="PANTHER" id="PTHR10210">
    <property type="entry name" value="RIBOSE-PHOSPHATE DIPHOSPHOKINASE FAMILY MEMBER"/>
    <property type="match status" value="1"/>
</dbReference>